<dbReference type="OrthoDB" id="2735536at2759"/>
<evidence type="ECO:0000256" key="1">
    <source>
        <dbReference type="ARBA" id="ARBA00023002"/>
    </source>
</evidence>
<proteinExistence type="inferred from homology"/>
<dbReference type="PANTHER" id="PTHR10366">
    <property type="entry name" value="NAD DEPENDENT EPIMERASE/DEHYDRATASE"/>
    <property type="match status" value="1"/>
</dbReference>
<evidence type="ECO:0000259" key="3">
    <source>
        <dbReference type="Pfam" id="PF01370"/>
    </source>
</evidence>
<reference evidence="4" key="4">
    <citation type="submission" date="2021-02" db="EMBL/GenBank/DDBJ databases">
        <title>Aspergillus luchuensis mut. kawachii IFO 4304 genome sequence.</title>
        <authorList>
            <person name="Mori K."/>
            <person name="Kadooka C."/>
            <person name="Goto M."/>
            <person name="Futagami T."/>
        </authorList>
    </citation>
    <scope>NUCLEOTIDE SEQUENCE</scope>
    <source>
        <strain evidence="4">IFO 4308</strain>
    </source>
</reference>
<reference evidence="5 6" key="1">
    <citation type="journal article" date="2016" name="DNA Res.">
        <title>Genome sequence of Aspergillus luchuensis NBRC 4314.</title>
        <authorList>
            <person name="Yamada O."/>
            <person name="Machida M."/>
            <person name="Hosoyama A."/>
            <person name="Goto M."/>
            <person name="Takahashi T."/>
            <person name="Futagami T."/>
            <person name="Yamagata Y."/>
            <person name="Takeuchi M."/>
            <person name="Kobayashi T."/>
            <person name="Koike H."/>
            <person name="Abe K."/>
            <person name="Asai K."/>
            <person name="Arita M."/>
            <person name="Fujita N."/>
            <person name="Fukuda K."/>
            <person name="Higa K."/>
            <person name="Horikawa H."/>
            <person name="Ishikawa T."/>
            <person name="Jinno K."/>
            <person name="Kato Y."/>
            <person name="Kirimura K."/>
            <person name="Mizutani O."/>
            <person name="Nakasone K."/>
            <person name="Sano M."/>
            <person name="Shiraishi Y."/>
            <person name="Tsukahara M."/>
            <person name="Gomi K."/>
        </authorList>
    </citation>
    <scope>NUCLEOTIDE SEQUENCE [LARGE SCALE GENOMIC DNA]</scope>
    <source>
        <strain evidence="5 6">RIB 2604</strain>
    </source>
</reference>
<dbReference type="EMBL" id="BCWF01000010">
    <property type="protein sequence ID" value="GAT21133.1"/>
    <property type="molecule type" value="Genomic_DNA"/>
</dbReference>
<dbReference type="Proteomes" id="UP000661280">
    <property type="component" value="Chromosome 3"/>
</dbReference>
<keyword evidence="7" id="KW-1185">Reference proteome</keyword>
<dbReference type="AlphaFoldDB" id="A0A146F5X1"/>
<evidence type="ECO:0000256" key="2">
    <source>
        <dbReference type="ARBA" id="ARBA00023445"/>
    </source>
</evidence>
<dbReference type="PANTHER" id="PTHR10366:SF564">
    <property type="entry name" value="STEROL-4-ALPHA-CARBOXYLATE 3-DEHYDROGENASE, DECARBOXYLATING"/>
    <property type="match status" value="1"/>
</dbReference>
<evidence type="ECO:0000313" key="6">
    <source>
        <dbReference type="Proteomes" id="UP000075230"/>
    </source>
</evidence>
<sequence length="378" mass="40891">MPPTLIFLTGATGLIGFRILVLCLQHGYRVRVALRTLSAKHRILNTPSIKSLSTTNPALTTTHLTFTEIPDLTMPSAFYPGRALQDVTDIIHAAAPIASADPASIGQNLEAHYIHPTINTCLNLLSSARAQCSVKRLILTSSLAALIDHTEDTEDTVHAATTRAVNVQAPPYSSPSEAYTAAKVGALKRVEDWARWEKPAFDVVHLAPGHVFGVNELVDDPRELLGAGSNRIILRAVVESGCRFESSLQIQTQTAPAPAPEPGVTVHLDDVAEAHVRTLNPSIPGNRLYILSSGTEMGTQLDECFGVVARWFPEAVERRVLRGKGSLPSSVFRVDAQESAKILGMEFRGFEEQVRDVVAYYLLCLERRGGECTAGIGG</sequence>
<name>A0A146F5X1_ASPKA</name>
<dbReference type="GO" id="GO:0016616">
    <property type="term" value="F:oxidoreductase activity, acting on the CH-OH group of donors, NAD or NADP as acceptor"/>
    <property type="evidence" value="ECO:0007669"/>
    <property type="project" value="TreeGrafter"/>
</dbReference>
<reference evidence="4" key="3">
    <citation type="submission" date="2021-01" db="EMBL/GenBank/DDBJ databases">
        <authorList>
            <consortium name="Aspergillus luchuensis mut. kawachii IFO 4304 genome sequencing consortium"/>
            <person name="Kazuki M."/>
            <person name="Futagami T."/>
        </authorList>
    </citation>
    <scope>NUCLEOTIDE SEQUENCE</scope>
    <source>
        <strain evidence="4">IFO 4308</strain>
    </source>
</reference>
<dbReference type="SUPFAM" id="SSF51735">
    <property type="entry name" value="NAD(P)-binding Rossmann-fold domains"/>
    <property type="match status" value="1"/>
</dbReference>
<evidence type="ECO:0000313" key="7">
    <source>
        <dbReference type="Proteomes" id="UP000661280"/>
    </source>
</evidence>
<dbReference type="RefSeq" id="XP_041542082.1">
    <property type="nucleotide sequence ID" value="XM_041688282.1"/>
</dbReference>
<gene>
    <name evidence="4" type="ORF">AKAW2_31635S</name>
    <name evidence="5" type="ORF">RIB2604_01000200</name>
</gene>
<dbReference type="InterPro" id="IPR036291">
    <property type="entry name" value="NAD(P)-bd_dom_sf"/>
</dbReference>
<evidence type="ECO:0000313" key="5">
    <source>
        <dbReference type="EMBL" id="GAT21133.1"/>
    </source>
</evidence>
<dbReference type="InterPro" id="IPR001509">
    <property type="entry name" value="Epimerase_deHydtase"/>
</dbReference>
<dbReference type="EMBL" id="AP024427">
    <property type="protein sequence ID" value="BCR98316.1"/>
    <property type="molecule type" value="Genomic_DNA"/>
</dbReference>
<keyword evidence="1" id="KW-0560">Oxidoreductase</keyword>
<dbReference type="InterPro" id="IPR050425">
    <property type="entry name" value="NAD(P)_dehydrat-like"/>
</dbReference>
<reference evidence="6" key="2">
    <citation type="submission" date="2016-02" db="EMBL/GenBank/DDBJ databases">
        <title>Genome sequencing of Aspergillus luchuensis NBRC 4314.</title>
        <authorList>
            <person name="Yamada O."/>
        </authorList>
    </citation>
    <scope>NUCLEOTIDE SEQUENCE [LARGE SCALE GENOMIC DNA]</scope>
    <source>
        <strain evidence="6">RIB 2604</strain>
    </source>
</reference>
<evidence type="ECO:0000313" key="4">
    <source>
        <dbReference type="EMBL" id="BCR98316.1"/>
    </source>
</evidence>
<dbReference type="Gene3D" id="3.40.50.720">
    <property type="entry name" value="NAD(P)-binding Rossmann-like Domain"/>
    <property type="match status" value="1"/>
</dbReference>
<dbReference type="GeneID" id="64959641"/>
<protein>
    <submittedName>
        <fullName evidence="5">NAD dependent epimerase/dehydratase</fullName>
    </submittedName>
</protein>
<organism evidence="5 6">
    <name type="scientific">Aspergillus kawachii</name>
    <name type="common">White koji mold</name>
    <name type="synonym">Aspergillus awamori var. kawachi</name>
    <dbReference type="NCBI Taxonomy" id="1069201"/>
    <lineage>
        <taxon>Eukaryota</taxon>
        <taxon>Fungi</taxon>
        <taxon>Dikarya</taxon>
        <taxon>Ascomycota</taxon>
        <taxon>Pezizomycotina</taxon>
        <taxon>Eurotiomycetes</taxon>
        <taxon>Eurotiomycetidae</taxon>
        <taxon>Eurotiales</taxon>
        <taxon>Aspergillaceae</taxon>
        <taxon>Aspergillus</taxon>
        <taxon>Aspergillus subgen. Circumdati</taxon>
    </lineage>
</organism>
<dbReference type="VEuPathDB" id="FungiDB:ASPFODRAFT_209324"/>
<feature type="domain" description="NAD-dependent epimerase/dehydratase" evidence="3">
    <location>
        <begin position="6"/>
        <end position="228"/>
    </location>
</feature>
<dbReference type="Proteomes" id="UP000075230">
    <property type="component" value="Unassembled WGS sequence"/>
</dbReference>
<dbReference type="KEGG" id="aluc:AKAW2_31635S"/>
<comment type="similarity">
    <text evidence="2">Belongs to the NAD(P)-dependent epimerase/dehydratase family. Dihydroflavonol-4-reductase subfamily.</text>
</comment>
<accession>A0A146F5X1</accession>
<dbReference type="Pfam" id="PF01370">
    <property type="entry name" value="Epimerase"/>
    <property type="match status" value="1"/>
</dbReference>